<evidence type="ECO:0000313" key="1">
    <source>
        <dbReference type="EMBL" id="TWH21066.1"/>
    </source>
</evidence>
<dbReference type="AlphaFoldDB" id="A0A660CCI3"/>
<protein>
    <submittedName>
        <fullName evidence="1">Uncharacterized protein</fullName>
    </submittedName>
</protein>
<organism evidence="1 2">
    <name type="scientific">Prauserella rugosa</name>
    <dbReference type="NCBI Taxonomy" id="43354"/>
    <lineage>
        <taxon>Bacteria</taxon>
        <taxon>Bacillati</taxon>
        <taxon>Actinomycetota</taxon>
        <taxon>Actinomycetes</taxon>
        <taxon>Pseudonocardiales</taxon>
        <taxon>Pseudonocardiaceae</taxon>
        <taxon>Prauserella</taxon>
    </lineage>
</organism>
<gene>
    <name evidence="1" type="ORF">JD82_02919</name>
</gene>
<accession>A0A660CCI3</accession>
<name>A0A660CCI3_9PSEU</name>
<reference evidence="1 2" key="1">
    <citation type="submission" date="2019-07" db="EMBL/GenBank/DDBJ databases">
        <title>R&amp;d 2014.</title>
        <authorList>
            <person name="Klenk H.-P."/>
        </authorList>
    </citation>
    <scope>NUCLEOTIDE SEQUENCE [LARGE SCALE GENOMIC DNA]</scope>
    <source>
        <strain evidence="1 2">DSM 43194</strain>
    </source>
</reference>
<dbReference type="EMBL" id="VLJV01000001">
    <property type="protein sequence ID" value="TWH21066.1"/>
    <property type="molecule type" value="Genomic_DNA"/>
</dbReference>
<evidence type="ECO:0000313" key="2">
    <source>
        <dbReference type="Proteomes" id="UP000317303"/>
    </source>
</evidence>
<proteinExistence type="predicted"/>
<comment type="caution">
    <text evidence="1">The sequence shown here is derived from an EMBL/GenBank/DDBJ whole genome shotgun (WGS) entry which is preliminary data.</text>
</comment>
<dbReference type="Proteomes" id="UP000317303">
    <property type="component" value="Unassembled WGS sequence"/>
</dbReference>
<sequence>MAVVGTVGLVATLAAIPGAYGWLHDQARDLVGEDPLVAEGRANPAVITAVYWATDDIVTGSTTRDVLEAIKSGGAQMGTSGHTVALNSNRAGRIDVVRITAVVERRERPLAGTAFLADPQGGDSDALLVRVPLDAGGDEIPARVQRGGGQPRPYGADGRIRYVEQGKAEHMIVQASTETCHCTWRLRIDYTYRGQHGTVTVPPRDRPAFETTAWGRHAVQYDAWGAGVGQLTRTDCARHPGECRTSPDR</sequence>
<keyword evidence="2" id="KW-1185">Reference proteome</keyword>